<dbReference type="Gene3D" id="3.40.50.880">
    <property type="match status" value="1"/>
</dbReference>
<dbReference type="PANTHER" id="PTHR43235:SF1">
    <property type="entry name" value="GLUTAMINE AMIDOTRANSFERASE PB2B2.05-RELATED"/>
    <property type="match status" value="1"/>
</dbReference>
<keyword evidence="2" id="KW-1185">Reference proteome</keyword>
<dbReference type="Proteomes" id="UP001476950">
    <property type="component" value="Unassembled WGS sequence"/>
</dbReference>
<dbReference type="Pfam" id="PF07722">
    <property type="entry name" value="Peptidase_C26"/>
    <property type="match status" value="1"/>
</dbReference>
<protein>
    <submittedName>
        <fullName evidence="1">Gamma-glutamyl-gamma-aminobutyrate hydrolase family protein</fullName>
    </submittedName>
</protein>
<sequence>MSHPAPIIGITTYGRNEAGDVSLPGAYLDAVQRAGGVPILLPPHQAPLERLLEKIDGFILAGGGDIDPSLYGGAPHPTIYSVDAERDAFELTLAKAALAKQIPVLGICRGMQILGVASGAALIPHVPAVYGDAIAHRLDAPRRPTPHPLQLEANSRLAALMQAIQIDVMSWHHQAVKTLPSGWRVAAQATDGLLEAIECEHHPWALGVQWHPELSPNDPAHQKLFRALILAAAQ</sequence>
<evidence type="ECO:0000313" key="1">
    <source>
        <dbReference type="EMBL" id="MEP1059086.1"/>
    </source>
</evidence>
<dbReference type="PANTHER" id="PTHR43235">
    <property type="entry name" value="GLUTAMINE AMIDOTRANSFERASE PB2B2.05-RELATED"/>
    <property type="match status" value="1"/>
</dbReference>
<comment type="caution">
    <text evidence="1">The sequence shown here is derived from an EMBL/GenBank/DDBJ whole genome shotgun (WGS) entry which is preliminary data.</text>
</comment>
<reference evidence="1 2" key="1">
    <citation type="submission" date="2022-04" db="EMBL/GenBank/DDBJ databases">
        <title>Positive selection, recombination, and allopatry shape intraspecific diversity of widespread and dominant cyanobacteria.</title>
        <authorList>
            <person name="Wei J."/>
            <person name="Shu W."/>
            <person name="Hu C."/>
        </authorList>
    </citation>
    <scope>NUCLEOTIDE SEQUENCE [LARGE SCALE GENOMIC DNA]</scope>
    <source>
        <strain evidence="1 2">AS-A4</strain>
    </source>
</reference>
<evidence type="ECO:0000313" key="2">
    <source>
        <dbReference type="Proteomes" id="UP001476950"/>
    </source>
</evidence>
<accession>A0ABV0KJ94</accession>
<keyword evidence="1" id="KW-0378">Hydrolase</keyword>
<name>A0ABV0KJ94_9CYAN</name>
<gene>
    <name evidence="1" type="ORF">NDI38_11620</name>
</gene>
<dbReference type="InterPro" id="IPR044668">
    <property type="entry name" value="PuuD-like"/>
</dbReference>
<dbReference type="PROSITE" id="PS51273">
    <property type="entry name" value="GATASE_TYPE_1"/>
    <property type="match status" value="1"/>
</dbReference>
<dbReference type="InterPro" id="IPR029062">
    <property type="entry name" value="Class_I_gatase-like"/>
</dbReference>
<dbReference type="EMBL" id="JAMPLM010000008">
    <property type="protein sequence ID" value="MEP1059086.1"/>
    <property type="molecule type" value="Genomic_DNA"/>
</dbReference>
<dbReference type="SUPFAM" id="SSF52317">
    <property type="entry name" value="Class I glutamine amidotransferase-like"/>
    <property type="match status" value="1"/>
</dbReference>
<proteinExistence type="predicted"/>
<organism evidence="1 2">
    <name type="scientific">Stenomitos frigidus AS-A4</name>
    <dbReference type="NCBI Taxonomy" id="2933935"/>
    <lineage>
        <taxon>Bacteria</taxon>
        <taxon>Bacillati</taxon>
        <taxon>Cyanobacteriota</taxon>
        <taxon>Cyanophyceae</taxon>
        <taxon>Leptolyngbyales</taxon>
        <taxon>Leptolyngbyaceae</taxon>
        <taxon>Stenomitos</taxon>
    </lineage>
</organism>
<dbReference type="RefSeq" id="WP_190450130.1">
    <property type="nucleotide sequence ID" value="NZ_JAMPLM010000008.1"/>
</dbReference>
<dbReference type="InterPro" id="IPR011697">
    <property type="entry name" value="Peptidase_C26"/>
</dbReference>
<dbReference type="CDD" id="cd01745">
    <property type="entry name" value="GATase1_2"/>
    <property type="match status" value="1"/>
</dbReference>
<dbReference type="GO" id="GO:0016787">
    <property type="term" value="F:hydrolase activity"/>
    <property type="evidence" value="ECO:0007669"/>
    <property type="project" value="UniProtKB-KW"/>
</dbReference>